<dbReference type="GO" id="GO:0009252">
    <property type="term" value="P:peptidoglycan biosynthetic process"/>
    <property type="evidence" value="ECO:0007669"/>
    <property type="project" value="UniProtKB-UniRule"/>
</dbReference>
<dbReference type="Gene3D" id="3.30.43.10">
    <property type="entry name" value="Uridine Diphospho-n-acetylenolpyruvylglucosamine Reductase, domain 2"/>
    <property type="match status" value="1"/>
</dbReference>
<keyword evidence="13 16" id="KW-0131">Cell cycle</keyword>
<keyword evidence="10 16" id="KW-0133">Cell shape</keyword>
<dbReference type="AlphaFoldDB" id="A0A0G1G1L3"/>
<reference evidence="18 19" key="1">
    <citation type="journal article" date="2015" name="Nature">
        <title>rRNA introns, odd ribosomes, and small enigmatic genomes across a large radiation of phyla.</title>
        <authorList>
            <person name="Brown C.T."/>
            <person name="Hug L.A."/>
            <person name="Thomas B.C."/>
            <person name="Sharon I."/>
            <person name="Castelle C.J."/>
            <person name="Singh A."/>
            <person name="Wilkins M.J."/>
            <person name="Williams K.H."/>
            <person name="Banfield J.F."/>
        </authorList>
    </citation>
    <scope>NUCLEOTIDE SEQUENCE [LARGE SCALE GENOMIC DNA]</scope>
</reference>
<dbReference type="SUPFAM" id="SSF56194">
    <property type="entry name" value="Uridine diphospho-N-Acetylenolpyruvylglucosamine reductase, MurB, C-terminal domain"/>
    <property type="match status" value="1"/>
</dbReference>
<name>A0A0G1G1L3_9BACT</name>
<evidence type="ECO:0000256" key="2">
    <source>
        <dbReference type="ARBA" id="ARBA00003921"/>
    </source>
</evidence>
<dbReference type="PANTHER" id="PTHR21071">
    <property type="entry name" value="UDP-N-ACETYLENOLPYRUVOYLGLUCOSAMINE REDUCTASE"/>
    <property type="match status" value="1"/>
</dbReference>
<evidence type="ECO:0000256" key="8">
    <source>
        <dbReference type="ARBA" id="ARBA00022827"/>
    </source>
</evidence>
<dbReference type="GO" id="GO:0051301">
    <property type="term" value="P:cell division"/>
    <property type="evidence" value="ECO:0007669"/>
    <property type="project" value="UniProtKB-KW"/>
</dbReference>
<evidence type="ECO:0000256" key="13">
    <source>
        <dbReference type="ARBA" id="ARBA00023306"/>
    </source>
</evidence>
<evidence type="ECO:0000256" key="11">
    <source>
        <dbReference type="ARBA" id="ARBA00022984"/>
    </source>
</evidence>
<evidence type="ECO:0000313" key="19">
    <source>
        <dbReference type="Proteomes" id="UP000034646"/>
    </source>
</evidence>
<comment type="cofactor">
    <cofactor evidence="1 16">
        <name>FAD</name>
        <dbReference type="ChEBI" id="CHEBI:57692"/>
    </cofactor>
</comment>
<accession>A0A0G1G1L3</accession>
<keyword evidence="9 16" id="KW-0521">NADP</keyword>
<comment type="pathway">
    <text evidence="4 16">Cell wall biogenesis; peptidoglycan biosynthesis.</text>
</comment>
<feature type="domain" description="FAD-binding PCMH-type" evidence="17">
    <location>
        <begin position="17"/>
        <end position="188"/>
    </location>
</feature>
<dbReference type="NCBIfam" id="TIGR00179">
    <property type="entry name" value="murB"/>
    <property type="match status" value="1"/>
</dbReference>
<organism evidence="18 19">
    <name type="scientific">Candidatus Nomurabacteria bacterium GW2011_GWA2_43_15</name>
    <dbReference type="NCBI Taxonomy" id="1618738"/>
    <lineage>
        <taxon>Bacteria</taxon>
        <taxon>Candidatus Nomuraibacteriota</taxon>
    </lineage>
</organism>
<evidence type="ECO:0000256" key="7">
    <source>
        <dbReference type="ARBA" id="ARBA00022630"/>
    </source>
</evidence>
<dbReference type="STRING" id="1618738.UV76_C0002G0025"/>
<dbReference type="PROSITE" id="PS51387">
    <property type="entry name" value="FAD_PCMH"/>
    <property type="match status" value="1"/>
</dbReference>
<dbReference type="GO" id="GO:0008762">
    <property type="term" value="F:UDP-N-acetylmuramate dehydrogenase activity"/>
    <property type="evidence" value="ECO:0007669"/>
    <property type="project" value="UniProtKB-UniRule"/>
</dbReference>
<dbReference type="PANTHER" id="PTHR21071:SF4">
    <property type="entry name" value="UDP-N-ACETYLENOLPYRUVOYLGLUCOSAMINE REDUCTASE"/>
    <property type="match status" value="1"/>
</dbReference>
<keyword evidence="5 16" id="KW-0963">Cytoplasm</keyword>
<keyword evidence="6 16" id="KW-0132">Cell division</keyword>
<gene>
    <name evidence="16" type="primary">murB</name>
    <name evidence="18" type="ORF">UV76_C0002G0025</name>
</gene>
<feature type="active site" description="Proton donor" evidence="16">
    <location>
        <position position="245"/>
    </location>
</feature>
<evidence type="ECO:0000256" key="4">
    <source>
        <dbReference type="ARBA" id="ARBA00004752"/>
    </source>
</evidence>
<evidence type="ECO:0000256" key="16">
    <source>
        <dbReference type="HAMAP-Rule" id="MF_00037"/>
    </source>
</evidence>
<feature type="active site" evidence="16">
    <location>
        <position position="164"/>
    </location>
</feature>
<sequence length="355" mass="40345">MKIEKNYNLSKLNTFGIDVNAKFFVEINSEEDLKELFADPVFAENKKFFLGGGSNVLFIRDFDGIVVKISMLGKGVVEDNDEVVFLEVSAGENWHDLVTYAVNNNWGGIENLAYIPGTVGAAPVQNIAAYGQNFSEVFESLDAFNIETGKIEKFNKAQCKFGYRDSIFKKELKGKYIILKIKIQLSKNPQIETSYYQIGIVRDSVKEELQKMSTPPYTIKDVYQAVVNIRKRKLPDPVKIPTVGSFFLNSVVSRKKYEELKKQISELQCYSPDQLYYKDSVQNEDFVKIATGRLLQELGWLGKWKGNVGVHEKHALVIITNGKATGEEVMDFAETIKKSYFERYGIKLETEVNIV</sequence>
<keyword evidence="11 16" id="KW-0573">Peptidoglycan synthesis</keyword>
<dbReference type="InterPro" id="IPR036635">
    <property type="entry name" value="MurB_C_sf"/>
</dbReference>
<dbReference type="PATRIC" id="fig|1618738.3.peg.88"/>
<comment type="subcellular location">
    <subcellularLocation>
        <location evidence="3 16">Cytoplasm</location>
    </subcellularLocation>
</comment>
<dbReference type="GO" id="GO:0005829">
    <property type="term" value="C:cytosol"/>
    <property type="evidence" value="ECO:0007669"/>
    <property type="project" value="TreeGrafter"/>
</dbReference>
<keyword evidence="14 16" id="KW-0961">Cell wall biogenesis/degradation</keyword>
<dbReference type="InterPro" id="IPR003170">
    <property type="entry name" value="MurB"/>
</dbReference>
<dbReference type="GO" id="GO:0008360">
    <property type="term" value="P:regulation of cell shape"/>
    <property type="evidence" value="ECO:0007669"/>
    <property type="project" value="UniProtKB-KW"/>
</dbReference>
<evidence type="ECO:0000256" key="15">
    <source>
        <dbReference type="ARBA" id="ARBA00048914"/>
    </source>
</evidence>
<dbReference type="GO" id="GO:0071949">
    <property type="term" value="F:FAD binding"/>
    <property type="evidence" value="ECO:0007669"/>
    <property type="project" value="InterPro"/>
</dbReference>
<dbReference type="InterPro" id="IPR011601">
    <property type="entry name" value="MurB_C"/>
</dbReference>
<dbReference type="HAMAP" id="MF_00037">
    <property type="entry name" value="MurB"/>
    <property type="match status" value="1"/>
</dbReference>
<dbReference type="UniPathway" id="UPA00219"/>
<evidence type="ECO:0000259" key="17">
    <source>
        <dbReference type="PROSITE" id="PS51387"/>
    </source>
</evidence>
<dbReference type="Pfam" id="PF02873">
    <property type="entry name" value="MurB_C"/>
    <property type="match status" value="1"/>
</dbReference>
<evidence type="ECO:0000256" key="12">
    <source>
        <dbReference type="ARBA" id="ARBA00023002"/>
    </source>
</evidence>
<dbReference type="EMBL" id="LCFS01000002">
    <property type="protein sequence ID" value="KKT01112.1"/>
    <property type="molecule type" value="Genomic_DNA"/>
</dbReference>
<evidence type="ECO:0000256" key="3">
    <source>
        <dbReference type="ARBA" id="ARBA00004496"/>
    </source>
</evidence>
<dbReference type="InterPro" id="IPR016169">
    <property type="entry name" value="FAD-bd_PCMH_sub2"/>
</dbReference>
<evidence type="ECO:0000256" key="14">
    <source>
        <dbReference type="ARBA" id="ARBA00023316"/>
    </source>
</evidence>
<dbReference type="InterPro" id="IPR016166">
    <property type="entry name" value="FAD-bd_PCMH"/>
</dbReference>
<feature type="active site" evidence="16">
    <location>
        <position position="351"/>
    </location>
</feature>
<dbReference type="EC" id="1.3.1.98" evidence="16"/>
<dbReference type="InterPro" id="IPR036318">
    <property type="entry name" value="FAD-bd_PCMH-like_sf"/>
</dbReference>
<keyword evidence="12 16" id="KW-0560">Oxidoreductase</keyword>
<dbReference type="InterPro" id="IPR006094">
    <property type="entry name" value="Oxid_FAD_bind_N"/>
</dbReference>
<dbReference type="InterPro" id="IPR016167">
    <property type="entry name" value="FAD-bd_PCMH_sub1"/>
</dbReference>
<dbReference type="NCBIfam" id="NF000755">
    <property type="entry name" value="PRK00046.1"/>
    <property type="match status" value="1"/>
</dbReference>
<comment type="similarity">
    <text evidence="16">Belongs to the MurB family.</text>
</comment>
<dbReference type="Gene3D" id="3.90.78.10">
    <property type="entry name" value="UDP-N-acetylenolpyruvoylglucosamine reductase, C-terminal domain"/>
    <property type="match status" value="1"/>
</dbReference>
<evidence type="ECO:0000256" key="10">
    <source>
        <dbReference type="ARBA" id="ARBA00022960"/>
    </source>
</evidence>
<proteinExistence type="inferred from homology"/>
<evidence type="ECO:0000256" key="9">
    <source>
        <dbReference type="ARBA" id="ARBA00022857"/>
    </source>
</evidence>
<evidence type="ECO:0000313" key="18">
    <source>
        <dbReference type="EMBL" id="KKT01112.1"/>
    </source>
</evidence>
<keyword evidence="8 16" id="KW-0274">FAD</keyword>
<comment type="caution">
    <text evidence="18">The sequence shown here is derived from an EMBL/GenBank/DDBJ whole genome shotgun (WGS) entry which is preliminary data.</text>
</comment>
<dbReference type="GO" id="GO:0071555">
    <property type="term" value="P:cell wall organization"/>
    <property type="evidence" value="ECO:0007669"/>
    <property type="project" value="UniProtKB-KW"/>
</dbReference>
<comment type="function">
    <text evidence="2 16">Cell wall formation.</text>
</comment>
<evidence type="ECO:0000256" key="1">
    <source>
        <dbReference type="ARBA" id="ARBA00001974"/>
    </source>
</evidence>
<evidence type="ECO:0000256" key="5">
    <source>
        <dbReference type="ARBA" id="ARBA00022490"/>
    </source>
</evidence>
<keyword evidence="7 16" id="KW-0285">Flavoprotein</keyword>
<dbReference type="Proteomes" id="UP000034646">
    <property type="component" value="Unassembled WGS sequence"/>
</dbReference>
<dbReference type="Pfam" id="PF01565">
    <property type="entry name" value="FAD_binding_4"/>
    <property type="match status" value="1"/>
</dbReference>
<comment type="catalytic activity">
    <reaction evidence="15 16">
        <text>UDP-N-acetyl-alpha-D-muramate + NADP(+) = UDP-N-acetyl-3-O-(1-carboxyvinyl)-alpha-D-glucosamine + NADPH + H(+)</text>
        <dbReference type="Rhea" id="RHEA:12248"/>
        <dbReference type="ChEBI" id="CHEBI:15378"/>
        <dbReference type="ChEBI" id="CHEBI:57783"/>
        <dbReference type="ChEBI" id="CHEBI:58349"/>
        <dbReference type="ChEBI" id="CHEBI:68483"/>
        <dbReference type="ChEBI" id="CHEBI:70757"/>
        <dbReference type="EC" id="1.3.1.98"/>
    </reaction>
</comment>
<dbReference type="Gene3D" id="3.30.465.10">
    <property type="match status" value="1"/>
</dbReference>
<evidence type="ECO:0000256" key="6">
    <source>
        <dbReference type="ARBA" id="ARBA00022618"/>
    </source>
</evidence>
<dbReference type="SUPFAM" id="SSF56176">
    <property type="entry name" value="FAD-binding/transporter-associated domain-like"/>
    <property type="match status" value="1"/>
</dbReference>
<protein>
    <recommendedName>
        <fullName evidence="16">UDP-N-acetylenolpyruvoylglucosamine reductase</fullName>
        <ecNumber evidence="16">1.3.1.98</ecNumber>
    </recommendedName>
    <alternativeName>
        <fullName evidence="16">UDP-N-acetylmuramate dehydrogenase</fullName>
    </alternativeName>
</protein>